<keyword evidence="17" id="KW-1185">Reference proteome</keyword>
<feature type="transmembrane region" description="Helical" evidence="15">
    <location>
        <begin position="90"/>
        <end position="113"/>
    </location>
</feature>
<evidence type="ECO:0000256" key="13">
    <source>
        <dbReference type="PIRSR" id="PIRSR608901-1"/>
    </source>
</evidence>
<evidence type="ECO:0000256" key="9">
    <source>
        <dbReference type="ARBA" id="ARBA00023136"/>
    </source>
</evidence>
<dbReference type="eggNOG" id="KOG2329">
    <property type="taxonomic scope" value="Eukaryota"/>
</dbReference>
<accession>L8Y138</accession>
<evidence type="ECO:0000256" key="15">
    <source>
        <dbReference type="RuleBase" id="RU364079"/>
    </source>
</evidence>
<evidence type="ECO:0000313" key="17">
    <source>
        <dbReference type="Proteomes" id="UP000011518"/>
    </source>
</evidence>
<organism evidence="16 17">
    <name type="scientific">Tupaia chinensis</name>
    <name type="common">Chinese tree shrew</name>
    <name type="synonym">Tupaia belangeri chinensis</name>
    <dbReference type="NCBI Taxonomy" id="246437"/>
    <lineage>
        <taxon>Eukaryota</taxon>
        <taxon>Metazoa</taxon>
        <taxon>Chordata</taxon>
        <taxon>Craniata</taxon>
        <taxon>Vertebrata</taxon>
        <taxon>Euteleostomi</taxon>
        <taxon>Mammalia</taxon>
        <taxon>Eutheria</taxon>
        <taxon>Euarchontoglires</taxon>
        <taxon>Scandentia</taxon>
        <taxon>Tupaiidae</taxon>
        <taxon>Tupaia</taxon>
    </lineage>
</organism>
<evidence type="ECO:0000313" key="16">
    <source>
        <dbReference type="EMBL" id="ELV10008.1"/>
    </source>
</evidence>
<keyword evidence="13" id="KW-0479">Metal-binding</keyword>
<evidence type="ECO:0000256" key="3">
    <source>
        <dbReference type="ARBA" id="ARBA00004991"/>
    </source>
</evidence>
<evidence type="ECO:0000256" key="7">
    <source>
        <dbReference type="ARBA" id="ARBA00022919"/>
    </source>
</evidence>
<keyword evidence="6 15" id="KW-0378">Hydrolase</keyword>
<evidence type="ECO:0000256" key="10">
    <source>
        <dbReference type="ARBA" id="ARBA00047401"/>
    </source>
</evidence>
<dbReference type="InterPro" id="IPR008901">
    <property type="entry name" value="ACER"/>
</dbReference>
<name>L8Y138_TUPCH</name>
<dbReference type="PANTHER" id="PTHR46139:SF2">
    <property type="entry name" value="ALKALINE CERAMIDASE 1"/>
    <property type="match status" value="1"/>
</dbReference>
<dbReference type="FunCoup" id="L8Y138">
    <property type="interactions" value="216"/>
</dbReference>
<protein>
    <recommendedName>
        <fullName evidence="15">Alkaline ceramidase</fullName>
        <ecNumber evidence="15">3.5.1.-</ecNumber>
    </recommendedName>
</protein>
<feature type="binding site" evidence="13">
    <location>
        <position position="80"/>
    </location>
    <ligand>
        <name>Ca(2+)</name>
        <dbReference type="ChEBI" id="CHEBI:29108"/>
    </ligand>
</feature>
<comment type="subcellular location">
    <subcellularLocation>
        <location evidence="1">Membrane</location>
        <topology evidence="1">Multi-pass membrane protein</topology>
    </subcellularLocation>
</comment>
<dbReference type="UniPathway" id="UPA00222"/>
<evidence type="ECO:0000256" key="6">
    <source>
        <dbReference type="ARBA" id="ARBA00022801"/>
    </source>
</evidence>
<dbReference type="GO" id="GO:0005783">
    <property type="term" value="C:endoplasmic reticulum"/>
    <property type="evidence" value="ECO:0007669"/>
    <property type="project" value="TreeGrafter"/>
</dbReference>
<comment type="pathway">
    <text evidence="2">Lipid metabolism; sphingolipid metabolism.</text>
</comment>
<proteinExistence type="inferred from homology"/>
<dbReference type="STRING" id="246437.L8Y138"/>
<dbReference type="GO" id="GO:0046872">
    <property type="term" value="F:metal ion binding"/>
    <property type="evidence" value="ECO:0007669"/>
    <property type="project" value="UniProtKB-KW"/>
</dbReference>
<dbReference type="EC" id="3.5.1.-" evidence="15"/>
<gene>
    <name evidence="16" type="ORF">TREES_T100020124</name>
</gene>
<keyword evidence="14" id="KW-0862">Zinc</keyword>
<evidence type="ECO:0000256" key="4">
    <source>
        <dbReference type="ARBA" id="ARBA00009780"/>
    </source>
</evidence>
<comment type="cofactor">
    <cofactor evidence="14">
        <name>Zn(2+)</name>
        <dbReference type="ChEBI" id="CHEBI:29105"/>
    </cofactor>
</comment>
<feature type="binding site" evidence="13">
    <location>
        <position position="75"/>
    </location>
    <ligand>
        <name>Ca(2+)</name>
        <dbReference type="ChEBI" id="CHEBI:29108"/>
    </ligand>
</feature>
<evidence type="ECO:0000256" key="11">
    <source>
        <dbReference type="ARBA" id="ARBA00048323"/>
    </source>
</evidence>
<evidence type="ECO:0000256" key="14">
    <source>
        <dbReference type="PIRSR" id="PIRSR608901-2"/>
    </source>
</evidence>
<evidence type="ECO:0000256" key="8">
    <source>
        <dbReference type="ARBA" id="ARBA00022989"/>
    </source>
</evidence>
<dbReference type="GO" id="GO:0046512">
    <property type="term" value="P:sphingosine biosynthetic process"/>
    <property type="evidence" value="ECO:0007669"/>
    <property type="project" value="TreeGrafter"/>
</dbReference>
<sequence>MCQPRNLGPRPPHCTAGRPVCKRGAAQQVFPLGLPARALGCPGVWYRLLCRAQPEGGGHCTRMPSIFAYQSSEVDWCESNFQHSELVAEFFNTFSNVFFFILGPLMMFLMHPYAQRRSRYIYCVCVLFVVIGSYSIWMPHCYFPAFVAKSRPQFTCLVVVSAVISTFLSVVRPTLNAYGLYTVSVHIVYMVFQEYHKTSDRELRHFIEVSVVLWVLAVSCWVSDRFLCGFWQEINFFYLHSFWHVFISFTFPYLMVSMALVDARYEMPEQTLKVHYWPRDTWPLGVPYVELQGDRKSC</sequence>
<dbReference type="Proteomes" id="UP000011518">
    <property type="component" value="Unassembled WGS sequence"/>
</dbReference>
<dbReference type="GO" id="GO:0046514">
    <property type="term" value="P:ceramide catabolic process"/>
    <property type="evidence" value="ECO:0007669"/>
    <property type="project" value="TreeGrafter"/>
</dbReference>
<dbReference type="AlphaFoldDB" id="L8Y138"/>
<comment type="pathway">
    <text evidence="3">Sphingolipid metabolism.</text>
</comment>
<feature type="transmembrane region" description="Helical" evidence="15">
    <location>
        <begin position="242"/>
        <end position="261"/>
    </location>
</feature>
<dbReference type="Pfam" id="PF05875">
    <property type="entry name" value="Ceramidase"/>
    <property type="match status" value="2"/>
</dbReference>
<comment type="similarity">
    <text evidence="4 15">Belongs to the alkaline ceramidase family.</text>
</comment>
<feature type="transmembrane region" description="Helical" evidence="15">
    <location>
        <begin position="154"/>
        <end position="171"/>
    </location>
</feature>
<keyword evidence="13" id="KW-0106">Calcium</keyword>
<feature type="binding site" evidence="13">
    <location>
        <position position="78"/>
    </location>
    <ligand>
        <name>Ca(2+)</name>
        <dbReference type="ChEBI" id="CHEBI:29108"/>
    </ligand>
</feature>
<comment type="caution">
    <text evidence="15">Lacks conserved residue(s) required for the propagation of feature annotation.</text>
</comment>
<comment type="catalytic activity">
    <reaction evidence="12">
        <text>an N-acylsphinganine + H2O = sphinganine + a fatty acid</text>
        <dbReference type="Rhea" id="RHEA:33551"/>
        <dbReference type="ChEBI" id="CHEBI:15377"/>
        <dbReference type="ChEBI" id="CHEBI:28868"/>
        <dbReference type="ChEBI" id="CHEBI:31488"/>
        <dbReference type="ChEBI" id="CHEBI:57817"/>
    </reaction>
    <physiologicalReaction direction="left-to-right" evidence="12">
        <dbReference type="Rhea" id="RHEA:33552"/>
    </physiologicalReaction>
</comment>
<keyword evidence="9 15" id="KW-0472">Membrane</keyword>
<evidence type="ECO:0000256" key="1">
    <source>
        <dbReference type="ARBA" id="ARBA00004141"/>
    </source>
</evidence>
<evidence type="ECO:0000256" key="5">
    <source>
        <dbReference type="ARBA" id="ARBA00022692"/>
    </source>
</evidence>
<keyword evidence="5 15" id="KW-0812">Transmembrane</keyword>
<feature type="transmembrane region" description="Helical" evidence="15">
    <location>
        <begin position="205"/>
        <end position="222"/>
    </location>
</feature>
<feature type="binding site" evidence="13">
    <location>
        <position position="89"/>
    </location>
    <ligand>
        <name>Ca(2+)</name>
        <dbReference type="ChEBI" id="CHEBI:29108"/>
    </ligand>
</feature>
<dbReference type="InParanoid" id="L8Y138"/>
<comment type="catalytic activity">
    <reaction evidence="10">
        <text>N-(9Z-octadecenoyl)-sphing-4-enine + H2O = sphing-4-enine + (9Z)-octadecenoate</text>
        <dbReference type="Rhea" id="RHEA:41299"/>
        <dbReference type="ChEBI" id="CHEBI:15377"/>
        <dbReference type="ChEBI" id="CHEBI:30823"/>
        <dbReference type="ChEBI" id="CHEBI:57756"/>
        <dbReference type="ChEBI" id="CHEBI:77996"/>
    </reaction>
    <physiologicalReaction direction="left-to-right" evidence="10">
        <dbReference type="Rhea" id="RHEA:41300"/>
    </physiologicalReaction>
</comment>
<feature type="binding site" evidence="13">
    <location>
        <position position="76"/>
    </location>
    <ligand>
        <name>Ca(2+)</name>
        <dbReference type="ChEBI" id="CHEBI:29108"/>
    </ligand>
</feature>
<keyword evidence="8 15" id="KW-1133">Transmembrane helix</keyword>
<reference evidence="17" key="2">
    <citation type="journal article" date="2013" name="Nat. Commun.">
        <title>Genome of the Chinese tree shrew.</title>
        <authorList>
            <person name="Fan Y."/>
            <person name="Huang Z.Y."/>
            <person name="Cao C.C."/>
            <person name="Chen C.S."/>
            <person name="Chen Y.X."/>
            <person name="Fan D.D."/>
            <person name="He J."/>
            <person name="Hou H.L."/>
            <person name="Hu L."/>
            <person name="Hu X.T."/>
            <person name="Jiang X.T."/>
            <person name="Lai R."/>
            <person name="Lang Y.S."/>
            <person name="Liang B."/>
            <person name="Liao S.G."/>
            <person name="Mu D."/>
            <person name="Ma Y.Y."/>
            <person name="Niu Y.Y."/>
            <person name="Sun X.Q."/>
            <person name="Xia J.Q."/>
            <person name="Xiao J."/>
            <person name="Xiong Z.Q."/>
            <person name="Xu L."/>
            <person name="Yang L."/>
            <person name="Zhang Y."/>
            <person name="Zhao W."/>
            <person name="Zhao X.D."/>
            <person name="Zheng Y.T."/>
            <person name="Zhou J.M."/>
            <person name="Zhu Y.B."/>
            <person name="Zhang G.J."/>
            <person name="Wang J."/>
            <person name="Yao Y.G."/>
        </authorList>
    </citation>
    <scope>NUCLEOTIDE SEQUENCE [LARGE SCALE GENOMIC DNA]</scope>
</reference>
<feature type="binding site" evidence="14">
    <location>
        <position position="244"/>
    </location>
    <ligand>
        <name>Zn(2+)</name>
        <dbReference type="ChEBI" id="CHEBI:29105"/>
        <note>catalytic</note>
    </ligand>
</feature>
<reference evidence="17" key="1">
    <citation type="submission" date="2012-07" db="EMBL/GenBank/DDBJ databases">
        <title>Genome of the Chinese tree shrew, a rising model animal genetically related to primates.</title>
        <authorList>
            <person name="Zhang G."/>
            <person name="Fan Y."/>
            <person name="Yao Y."/>
            <person name="Huang Z."/>
        </authorList>
    </citation>
    <scope>NUCLEOTIDE SEQUENCE [LARGE SCALE GENOMIC DNA]</scope>
</reference>
<keyword evidence="7" id="KW-0746">Sphingolipid metabolism</keyword>
<evidence type="ECO:0000256" key="12">
    <source>
        <dbReference type="ARBA" id="ARBA00049511"/>
    </source>
</evidence>
<comment type="function">
    <text evidence="15">Hydrolyzes the sphingolipid ceramide into sphingosine and free fatty acid.</text>
</comment>
<feature type="binding site" evidence="14">
    <location>
        <position position="240"/>
    </location>
    <ligand>
        <name>Zn(2+)</name>
        <dbReference type="ChEBI" id="CHEBI:29105"/>
        <note>catalytic</note>
    </ligand>
</feature>
<keyword evidence="15" id="KW-0443">Lipid metabolism</keyword>
<dbReference type="GO" id="GO:0016020">
    <property type="term" value="C:membrane"/>
    <property type="evidence" value="ECO:0007669"/>
    <property type="project" value="UniProtKB-SubCell"/>
</dbReference>
<dbReference type="PANTHER" id="PTHR46139">
    <property type="entry name" value="ALKALINE CERAMIDASE"/>
    <property type="match status" value="1"/>
</dbReference>
<comment type="catalytic activity">
    <reaction evidence="11">
        <text>an N-acylsphing-4-enine + H2O = sphing-4-enine + a fatty acid</text>
        <dbReference type="Rhea" id="RHEA:20856"/>
        <dbReference type="ChEBI" id="CHEBI:15377"/>
        <dbReference type="ChEBI" id="CHEBI:28868"/>
        <dbReference type="ChEBI" id="CHEBI:52639"/>
        <dbReference type="ChEBI" id="CHEBI:57756"/>
        <dbReference type="EC" id="3.5.1.23"/>
    </reaction>
    <physiologicalReaction direction="left-to-right" evidence="11">
        <dbReference type="Rhea" id="RHEA:20857"/>
    </physiologicalReaction>
</comment>
<evidence type="ECO:0000256" key="2">
    <source>
        <dbReference type="ARBA" id="ARBA00004760"/>
    </source>
</evidence>
<feature type="transmembrane region" description="Helical" evidence="15">
    <location>
        <begin position="119"/>
        <end position="142"/>
    </location>
</feature>
<dbReference type="EMBL" id="KB369007">
    <property type="protein sequence ID" value="ELV10008.1"/>
    <property type="molecule type" value="Genomic_DNA"/>
</dbReference>
<dbReference type="GO" id="GO:0017040">
    <property type="term" value="F:N-acylsphingosine amidohydrolase activity"/>
    <property type="evidence" value="ECO:0007669"/>
    <property type="project" value="UniProtKB-EC"/>
</dbReference>